<feature type="domain" description="Glycosyl transferase family 1" evidence="2">
    <location>
        <begin position="170"/>
        <end position="324"/>
    </location>
</feature>
<keyword evidence="3" id="KW-0328">Glycosyltransferase</keyword>
<sequence length="354" mass="40209">MKIKLLSNMYPSQKDLLFGIFVKKTVLALEENGAEFTQKIVIKGKRSSSFQKLLTYTTYYLKAVFSVFHREHELVYIHFLTHNLPLISWYNLFQKKPIVINLHGSDISAVKQNSWIDKYQAKMLKKAAEVVVPSQYFKAIVQERYPDINIPFYVYPSGGIDTTIFYPELSKRKSLSISFVSRIDKGKGWRDFLSIFSELNTNGTKIHATIAGDGAEKESFLEAIKNHSYNHLIDYRGFQSKEQLAEIYQSSELFIFPTQLPESLGLVGIEAMACQNVVFARNIGGPTGYVESGENGFLFNSVPEAVQQIKKYLALPKESKEIIQHKAFATAKPYEAQQVASNLYANFKTLCSTS</sequence>
<evidence type="ECO:0000313" key="4">
    <source>
        <dbReference type="Proteomes" id="UP001230915"/>
    </source>
</evidence>
<dbReference type="EC" id="2.4.-.-" evidence="3"/>
<dbReference type="PANTHER" id="PTHR46401:SF2">
    <property type="entry name" value="GLYCOSYLTRANSFERASE WBBK-RELATED"/>
    <property type="match status" value="1"/>
</dbReference>
<proteinExistence type="predicted"/>
<dbReference type="InterPro" id="IPR001296">
    <property type="entry name" value="Glyco_trans_1"/>
</dbReference>
<evidence type="ECO:0000313" key="3">
    <source>
        <dbReference type="EMBL" id="MDQ7916542.1"/>
    </source>
</evidence>
<dbReference type="SUPFAM" id="SSF53756">
    <property type="entry name" value="UDP-Glycosyltransferase/glycogen phosphorylase"/>
    <property type="match status" value="1"/>
</dbReference>
<organism evidence="3 4">
    <name type="scientific">Mesonia profundi</name>
    <dbReference type="NCBI Taxonomy" id="3070998"/>
    <lineage>
        <taxon>Bacteria</taxon>
        <taxon>Pseudomonadati</taxon>
        <taxon>Bacteroidota</taxon>
        <taxon>Flavobacteriia</taxon>
        <taxon>Flavobacteriales</taxon>
        <taxon>Flavobacteriaceae</taxon>
        <taxon>Mesonia</taxon>
    </lineage>
</organism>
<dbReference type="PANTHER" id="PTHR46401">
    <property type="entry name" value="GLYCOSYLTRANSFERASE WBBK-RELATED"/>
    <property type="match status" value="1"/>
</dbReference>
<dbReference type="RefSeq" id="WP_308863193.1">
    <property type="nucleotide sequence ID" value="NZ_JAVHUL010000005.1"/>
</dbReference>
<evidence type="ECO:0000259" key="2">
    <source>
        <dbReference type="Pfam" id="PF00534"/>
    </source>
</evidence>
<dbReference type="Gene3D" id="3.40.50.2000">
    <property type="entry name" value="Glycogen Phosphorylase B"/>
    <property type="match status" value="2"/>
</dbReference>
<accession>A0ABU0ZYQ0</accession>
<gene>
    <name evidence="3" type="ORF">RBU60_03065</name>
</gene>
<dbReference type="Pfam" id="PF00534">
    <property type="entry name" value="Glycos_transf_1"/>
    <property type="match status" value="1"/>
</dbReference>
<comment type="caution">
    <text evidence="3">The sequence shown here is derived from an EMBL/GenBank/DDBJ whole genome shotgun (WGS) entry which is preliminary data.</text>
</comment>
<dbReference type="EMBL" id="JAVHUL010000005">
    <property type="protein sequence ID" value="MDQ7916542.1"/>
    <property type="molecule type" value="Genomic_DNA"/>
</dbReference>
<dbReference type="Proteomes" id="UP001230915">
    <property type="component" value="Unassembled WGS sequence"/>
</dbReference>
<protein>
    <submittedName>
        <fullName evidence="3">Glycosyltransferase family 4 protein</fullName>
        <ecNumber evidence="3">2.4.-.-</ecNumber>
    </submittedName>
</protein>
<dbReference type="CDD" id="cd03801">
    <property type="entry name" value="GT4_PimA-like"/>
    <property type="match status" value="1"/>
</dbReference>
<keyword evidence="4" id="KW-1185">Reference proteome</keyword>
<reference evidence="3 4" key="1">
    <citation type="submission" date="2023-08" db="EMBL/GenBank/DDBJ databases">
        <title>Mesonia sp. MT50, isolated from deep-sea sediment of the Mariana Trench.</title>
        <authorList>
            <person name="Fu H."/>
        </authorList>
    </citation>
    <scope>NUCLEOTIDE SEQUENCE [LARGE SCALE GENOMIC DNA]</scope>
    <source>
        <strain evidence="3 4">MT50</strain>
    </source>
</reference>
<keyword evidence="1 3" id="KW-0808">Transferase</keyword>
<name>A0ABU0ZYQ0_9FLAO</name>
<evidence type="ECO:0000256" key="1">
    <source>
        <dbReference type="ARBA" id="ARBA00022679"/>
    </source>
</evidence>
<dbReference type="GO" id="GO:0016757">
    <property type="term" value="F:glycosyltransferase activity"/>
    <property type="evidence" value="ECO:0007669"/>
    <property type="project" value="UniProtKB-KW"/>
</dbReference>